<sequence length="174" mass="19877">MDLLEAIRKEVLRQKEEESLNFFTSVAAFRDFIATTNPTPDVSVTVKMTCLDSKWVNGDYGTRVTVIDANQRVFFEQTAEALGELTTVKRKPYIAQITVWNAKGKPRNVFGGKPYRTFRRGAVYEFRQVDGVGFYSDIAKGSVQFKRENADKILETSEPVGKRRTQRLRCSHQV</sequence>
<dbReference type="Proteomes" id="UP001632037">
    <property type="component" value="Unassembled WGS sequence"/>
</dbReference>
<protein>
    <submittedName>
        <fullName evidence="1">Uncharacterized protein</fullName>
    </submittedName>
</protein>
<evidence type="ECO:0000313" key="1">
    <source>
        <dbReference type="EMBL" id="KAL3658545.1"/>
    </source>
</evidence>
<evidence type="ECO:0000313" key="2">
    <source>
        <dbReference type="Proteomes" id="UP001632037"/>
    </source>
</evidence>
<accession>A0ABD3EVJ5</accession>
<keyword evidence="2" id="KW-1185">Reference proteome</keyword>
<dbReference type="AlphaFoldDB" id="A0ABD3EVJ5"/>
<reference evidence="1 2" key="1">
    <citation type="submission" date="2024-09" db="EMBL/GenBank/DDBJ databases">
        <title>Genome sequencing and assembly of Phytophthora oleae, isolate VK10A, causative agent of rot of olive drupes.</title>
        <authorList>
            <person name="Conti Taguali S."/>
            <person name="Riolo M."/>
            <person name="La Spada F."/>
            <person name="Cacciola S.O."/>
            <person name="Dionisio G."/>
        </authorList>
    </citation>
    <scope>NUCLEOTIDE SEQUENCE [LARGE SCALE GENOMIC DNA]</scope>
    <source>
        <strain evidence="1 2">VK10A</strain>
    </source>
</reference>
<dbReference type="EMBL" id="JBIMZQ010000053">
    <property type="protein sequence ID" value="KAL3658545.1"/>
    <property type="molecule type" value="Genomic_DNA"/>
</dbReference>
<comment type="caution">
    <text evidence="1">The sequence shown here is derived from an EMBL/GenBank/DDBJ whole genome shotgun (WGS) entry which is preliminary data.</text>
</comment>
<proteinExistence type="predicted"/>
<name>A0ABD3EVJ5_9STRA</name>
<gene>
    <name evidence="1" type="ORF">V7S43_016429</name>
</gene>
<organism evidence="1 2">
    <name type="scientific">Phytophthora oleae</name>
    <dbReference type="NCBI Taxonomy" id="2107226"/>
    <lineage>
        <taxon>Eukaryota</taxon>
        <taxon>Sar</taxon>
        <taxon>Stramenopiles</taxon>
        <taxon>Oomycota</taxon>
        <taxon>Peronosporomycetes</taxon>
        <taxon>Peronosporales</taxon>
        <taxon>Peronosporaceae</taxon>
        <taxon>Phytophthora</taxon>
    </lineage>
</organism>